<dbReference type="Gene3D" id="3.30.870.10">
    <property type="entry name" value="Endonuclease Chain A"/>
    <property type="match status" value="2"/>
</dbReference>
<organism evidence="12 13">
    <name type="scientific">Macrolepiota fuliginosa MF-IS2</name>
    <dbReference type="NCBI Taxonomy" id="1400762"/>
    <lineage>
        <taxon>Eukaryota</taxon>
        <taxon>Fungi</taxon>
        <taxon>Dikarya</taxon>
        <taxon>Basidiomycota</taxon>
        <taxon>Agaricomycotina</taxon>
        <taxon>Agaricomycetes</taxon>
        <taxon>Agaricomycetidae</taxon>
        <taxon>Agaricales</taxon>
        <taxon>Agaricineae</taxon>
        <taxon>Agaricaceae</taxon>
        <taxon>Macrolepiota</taxon>
    </lineage>
</organism>
<evidence type="ECO:0000256" key="5">
    <source>
        <dbReference type="ARBA" id="ARBA00022737"/>
    </source>
</evidence>
<keyword evidence="8 10" id="KW-1208">Phospholipid metabolism</keyword>
<evidence type="ECO:0000256" key="6">
    <source>
        <dbReference type="ARBA" id="ARBA00023098"/>
    </source>
</evidence>
<evidence type="ECO:0000256" key="10">
    <source>
        <dbReference type="RuleBase" id="RU365024"/>
    </source>
</evidence>
<comment type="caution">
    <text evidence="12">The sequence shown here is derived from an EMBL/GenBank/DDBJ whole genome shotgun (WGS) entry which is preliminary data.</text>
</comment>
<keyword evidence="10" id="KW-0067">ATP-binding</keyword>
<keyword evidence="10" id="KW-0547">Nucleotide-binding</keyword>
<protein>
    <recommendedName>
        <fullName evidence="10">CDP-diacylglycerol--glycerol-3-phosphate 3-phosphatidyltransferase</fullName>
        <ecNumber evidence="10">2.7.8.5</ecNumber>
    </recommendedName>
</protein>
<dbReference type="SMART" id="SM00155">
    <property type="entry name" value="PLDc"/>
    <property type="match status" value="2"/>
</dbReference>
<dbReference type="GO" id="GO:0008444">
    <property type="term" value="F:CDP-diacylglycerol-glycerol-3-phosphate 3-phosphatidyltransferase activity"/>
    <property type="evidence" value="ECO:0007669"/>
    <property type="project" value="UniProtKB-EC"/>
</dbReference>
<keyword evidence="4 10" id="KW-0808">Transferase</keyword>
<keyword evidence="6 10" id="KW-0443">Lipid metabolism</keyword>
<accession>A0A9P5X6W9</accession>
<dbReference type="AlphaFoldDB" id="A0A9P5X6W9"/>
<comment type="catalytic activity">
    <reaction evidence="9 10">
        <text>a CDP-1,2-diacyl-sn-glycerol + sn-glycerol 3-phosphate = a 1,2-diacyl-sn-glycero-3-phospho-(1'-sn-glycero-3'-phosphate) + CMP + H(+)</text>
        <dbReference type="Rhea" id="RHEA:12593"/>
        <dbReference type="ChEBI" id="CHEBI:15378"/>
        <dbReference type="ChEBI" id="CHEBI:57597"/>
        <dbReference type="ChEBI" id="CHEBI:58332"/>
        <dbReference type="ChEBI" id="CHEBI:60110"/>
        <dbReference type="ChEBI" id="CHEBI:60377"/>
        <dbReference type="EC" id="2.7.8.5"/>
    </reaction>
</comment>
<evidence type="ECO:0000256" key="2">
    <source>
        <dbReference type="ARBA" id="ARBA00010682"/>
    </source>
</evidence>
<name>A0A9P5X6W9_9AGAR</name>
<feature type="domain" description="PLD phosphodiesterase" evidence="11">
    <location>
        <begin position="171"/>
        <end position="192"/>
    </location>
</feature>
<evidence type="ECO:0000256" key="9">
    <source>
        <dbReference type="ARBA" id="ARBA00048586"/>
    </source>
</evidence>
<gene>
    <name evidence="12" type="ORF">P691DRAFT_677527</name>
</gene>
<keyword evidence="5" id="KW-0677">Repeat</keyword>
<evidence type="ECO:0000256" key="1">
    <source>
        <dbReference type="ARBA" id="ARBA00005042"/>
    </source>
</evidence>
<keyword evidence="13" id="KW-1185">Reference proteome</keyword>
<comment type="subcellular location">
    <subcellularLocation>
        <location evidence="10">Mitochondrion</location>
    </subcellularLocation>
</comment>
<dbReference type="CDD" id="cd09135">
    <property type="entry name" value="PLDc_PGS1_euk_1"/>
    <property type="match status" value="1"/>
</dbReference>
<dbReference type="EMBL" id="MU151374">
    <property type="protein sequence ID" value="KAF9444461.1"/>
    <property type="molecule type" value="Genomic_DNA"/>
</dbReference>
<sequence>MFTVSRTLLPRTVWAGKTLLCCRTISTAYLDPIIQDFTSKIASKQPAFSLPPRQICILNQPTQFYSLLLEMIRRAEHRIFISSLYIGSEDTEILDTITEALGTKPSLHVYFQLDLNRSTRPGPSSTAKLLLPLLEKYPSRVNVSMFRSPSLRGIMAKVVPPRFNEGWGTWHAKVYGVDNEVIISGANLNKSYFTDRQDRYLHFKDQPLFAQYCYDFLQTAARFSFRLLPSSTPDTVTPYSDIRDGYVLQWSDADTHPHHINKKVKNALLEFQSSRRIASQIQLDTNEDSFKSEQQIMIFPVIQAGQFGIREEEATLQLLFRHINAAAKQGPRKRPLLDLTSGYFSLYQPYQKLVLGSRNVDCRIVAAGPKANGFFGSGGISGRIPEGYTYHEKSFMRAVRKAGRLWREAASGNFKGIQLSEWDRPGWTYHAKGIWLSSSSKSLPILTLFGSTNLNSRSSHLDTELSFVMVVPSRHGRAPEEETSSSQAIVDANPDALTSIERASGDSEEPPNTALSLRERLRHEIDNIRANATTWKGGQRKVRFSTKFIVWLVKGML</sequence>
<dbReference type="InterPro" id="IPR001736">
    <property type="entry name" value="PLipase_D/transphosphatidylase"/>
</dbReference>
<dbReference type="PROSITE" id="PS50035">
    <property type="entry name" value="PLD"/>
    <property type="match status" value="1"/>
</dbReference>
<dbReference type="EC" id="2.7.8.5" evidence="10"/>
<comment type="pathway">
    <text evidence="1 10">Phospholipid metabolism; phosphatidylglycerol biosynthesis; phosphatidylglycerol from CDP-diacylglycerol: step 1/2.</text>
</comment>
<comment type="function">
    <text evidence="10">Functions in the biosynthesis of the anionic phospholipids phosphatidylglycerol and cardiolipin.</text>
</comment>
<dbReference type="CDD" id="cd09137">
    <property type="entry name" value="PLDc_PGS1_euk_2"/>
    <property type="match status" value="1"/>
</dbReference>
<dbReference type="OrthoDB" id="10250191at2759"/>
<dbReference type="GO" id="GO:0005739">
    <property type="term" value="C:mitochondrion"/>
    <property type="evidence" value="ECO:0007669"/>
    <property type="project" value="UniProtKB-SubCell"/>
</dbReference>
<dbReference type="GO" id="GO:0005524">
    <property type="term" value="F:ATP binding"/>
    <property type="evidence" value="ECO:0007669"/>
    <property type="project" value="UniProtKB-KW"/>
</dbReference>
<evidence type="ECO:0000313" key="12">
    <source>
        <dbReference type="EMBL" id="KAF9444461.1"/>
    </source>
</evidence>
<evidence type="ECO:0000256" key="4">
    <source>
        <dbReference type="ARBA" id="ARBA00022679"/>
    </source>
</evidence>
<dbReference type="GO" id="GO:0032049">
    <property type="term" value="P:cardiolipin biosynthetic process"/>
    <property type="evidence" value="ECO:0007669"/>
    <property type="project" value="InterPro"/>
</dbReference>
<dbReference type="Proteomes" id="UP000807342">
    <property type="component" value="Unassembled WGS sequence"/>
</dbReference>
<evidence type="ECO:0000256" key="7">
    <source>
        <dbReference type="ARBA" id="ARBA00023209"/>
    </source>
</evidence>
<reference evidence="12" key="1">
    <citation type="submission" date="2020-11" db="EMBL/GenBank/DDBJ databases">
        <authorList>
            <consortium name="DOE Joint Genome Institute"/>
            <person name="Ahrendt S."/>
            <person name="Riley R."/>
            <person name="Andreopoulos W."/>
            <person name="Labutti K."/>
            <person name="Pangilinan J."/>
            <person name="Ruiz-Duenas F.J."/>
            <person name="Barrasa J.M."/>
            <person name="Sanchez-Garcia M."/>
            <person name="Camarero S."/>
            <person name="Miyauchi S."/>
            <person name="Serrano A."/>
            <person name="Linde D."/>
            <person name="Babiker R."/>
            <person name="Drula E."/>
            <person name="Ayuso-Fernandez I."/>
            <person name="Pacheco R."/>
            <person name="Padilla G."/>
            <person name="Ferreira P."/>
            <person name="Barriuso J."/>
            <person name="Kellner H."/>
            <person name="Castanera R."/>
            <person name="Alfaro M."/>
            <person name="Ramirez L."/>
            <person name="Pisabarro A.G."/>
            <person name="Kuo A."/>
            <person name="Tritt A."/>
            <person name="Lipzen A."/>
            <person name="He G."/>
            <person name="Yan M."/>
            <person name="Ng V."/>
            <person name="Cullen D."/>
            <person name="Martin F."/>
            <person name="Rosso M.-N."/>
            <person name="Henrissat B."/>
            <person name="Hibbett D."/>
            <person name="Martinez A.T."/>
            <person name="Grigoriev I.V."/>
        </authorList>
    </citation>
    <scope>NUCLEOTIDE SEQUENCE</scope>
    <source>
        <strain evidence="12">MF-IS2</strain>
    </source>
</reference>
<evidence type="ECO:0000256" key="8">
    <source>
        <dbReference type="ARBA" id="ARBA00023264"/>
    </source>
</evidence>
<dbReference type="InterPro" id="IPR016270">
    <property type="entry name" value="PGS1"/>
</dbReference>
<comment type="similarity">
    <text evidence="2 10">Belongs to the CDP-alcohol phosphatidyltransferase class-II family.</text>
</comment>
<keyword evidence="7 10" id="KW-0594">Phospholipid biosynthesis</keyword>
<proteinExistence type="inferred from homology"/>
<evidence type="ECO:0000313" key="13">
    <source>
        <dbReference type="Proteomes" id="UP000807342"/>
    </source>
</evidence>
<evidence type="ECO:0000259" key="11">
    <source>
        <dbReference type="PROSITE" id="PS50035"/>
    </source>
</evidence>
<keyword evidence="3 10" id="KW-0444">Lipid biosynthesis</keyword>
<dbReference type="SUPFAM" id="SSF56024">
    <property type="entry name" value="Phospholipase D/nuclease"/>
    <property type="match status" value="1"/>
</dbReference>
<dbReference type="PANTHER" id="PTHR12586:SF1">
    <property type="entry name" value="CDP-DIACYLGLYCEROL--GLYCEROL-3-PHOSPHATE 3-PHOSPHATIDYLTRANSFERASE, MITOCHONDRIAL"/>
    <property type="match status" value="1"/>
</dbReference>
<evidence type="ECO:0000256" key="3">
    <source>
        <dbReference type="ARBA" id="ARBA00022516"/>
    </source>
</evidence>
<dbReference type="PANTHER" id="PTHR12586">
    <property type="entry name" value="CDP-DIACYLGLYCEROL--SERINE O-PHOSPHATIDYLTRANSFERASE"/>
    <property type="match status" value="1"/>
</dbReference>
<keyword evidence="10" id="KW-0496">Mitochondrion</keyword>